<dbReference type="Gene3D" id="3.20.20.80">
    <property type="entry name" value="Glycosidases"/>
    <property type="match status" value="1"/>
</dbReference>
<dbReference type="STRING" id="1423746.FD27_GL001323"/>
<dbReference type="SMART" id="SM00641">
    <property type="entry name" value="Glyco_25"/>
    <property type="match status" value="1"/>
</dbReference>
<evidence type="ECO:0000256" key="3">
    <source>
        <dbReference type="ARBA" id="ARBA00022801"/>
    </source>
</evidence>
<reference evidence="7 8" key="1">
    <citation type="journal article" date="2015" name="Genome Announc.">
        <title>Expanding the biotechnology potential of lactobacilli through comparative genomics of 213 strains and associated genera.</title>
        <authorList>
            <person name="Sun Z."/>
            <person name="Harris H.M."/>
            <person name="McCann A."/>
            <person name="Guo C."/>
            <person name="Argimon S."/>
            <person name="Zhang W."/>
            <person name="Yang X."/>
            <person name="Jeffery I.B."/>
            <person name="Cooney J.C."/>
            <person name="Kagawa T.F."/>
            <person name="Liu W."/>
            <person name="Song Y."/>
            <person name="Salvetti E."/>
            <person name="Wrobel A."/>
            <person name="Rasinkangas P."/>
            <person name="Parkhill J."/>
            <person name="Rea M.C."/>
            <person name="O'Sullivan O."/>
            <person name="Ritari J."/>
            <person name="Douillard F.P."/>
            <person name="Paul Ross R."/>
            <person name="Yang R."/>
            <person name="Briner A.E."/>
            <person name="Felis G.E."/>
            <person name="de Vos W.M."/>
            <person name="Barrangou R."/>
            <person name="Klaenhammer T.R."/>
            <person name="Caufield P.W."/>
            <person name="Cui Y."/>
            <person name="Zhang H."/>
            <person name="O'Toole P.W."/>
        </authorList>
    </citation>
    <scope>NUCLEOTIDE SEQUENCE [LARGE SCALE GENOMIC DNA]</scope>
    <source>
        <strain evidence="7 8">DSM 13145</strain>
    </source>
</reference>
<evidence type="ECO:0000256" key="1">
    <source>
        <dbReference type="ARBA" id="ARBA00010646"/>
    </source>
</evidence>
<dbReference type="InterPro" id="IPR017853">
    <property type="entry name" value="GH"/>
</dbReference>
<keyword evidence="6" id="KW-0732">Signal</keyword>
<keyword evidence="8" id="KW-1185">Reference proteome</keyword>
<evidence type="ECO:0000256" key="2">
    <source>
        <dbReference type="ARBA" id="ARBA00022737"/>
    </source>
</evidence>
<dbReference type="EMBL" id="AZER01000024">
    <property type="protein sequence ID" value="KRL26185.1"/>
    <property type="molecule type" value="Genomic_DNA"/>
</dbReference>
<feature type="repeat" description="Cell wall-binding" evidence="5">
    <location>
        <begin position="308"/>
        <end position="327"/>
    </location>
</feature>
<keyword evidence="4" id="KW-0326">Glycosidase</keyword>
<dbReference type="GO" id="GO:0016052">
    <property type="term" value="P:carbohydrate catabolic process"/>
    <property type="evidence" value="ECO:0007669"/>
    <property type="project" value="TreeGrafter"/>
</dbReference>
<keyword evidence="2" id="KW-0677">Repeat</keyword>
<dbReference type="PROSITE" id="PS51170">
    <property type="entry name" value="CW"/>
    <property type="match status" value="4"/>
</dbReference>
<proteinExistence type="inferred from homology"/>
<dbReference type="Proteomes" id="UP000051445">
    <property type="component" value="Unassembled WGS sequence"/>
</dbReference>
<evidence type="ECO:0000256" key="5">
    <source>
        <dbReference type="PROSITE-ProRule" id="PRU00591"/>
    </source>
</evidence>
<comment type="caution">
    <text evidence="7">The sequence shown here is derived from an EMBL/GenBank/DDBJ whole genome shotgun (WGS) entry which is preliminary data.</text>
</comment>
<feature type="repeat" description="Cell wall-binding" evidence="5">
    <location>
        <begin position="396"/>
        <end position="415"/>
    </location>
</feature>
<comment type="similarity">
    <text evidence="1">Belongs to the glycosyl hydrolase 25 family.</text>
</comment>
<accession>A0A0R1P2I2</accession>
<keyword evidence="3" id="KW-0378">Hydrolase</keyword>
<gene>
    <name evidence="7" type="ORF">FD27_GL001323</name>
</gene>
<dbReference type="GO" id="GO:0009253">
    <property type="term" value="P:peptidoglycan catabolic process"/>
    <property type="evidence" value="ECO:0007669"/>
    <property type="project" value="InterPro"/>
</dbReference>
<dbReference type="InterPro" id="IPR018077">
    <property type="entry name" value="Glyco_hydro_fam25_subgr"/>
</dbReference>
<dbReference type="PROSITE" id="PS51904">
    <property type="entry name" value="GLYCOSYL_HYDROL_F25_2"/>
    <property type="match status" value="1"/>
</dbReference>
<dbReference type="PATRIC" id="fig|1423746.3.peg.1348"/>
<dbReference type="Gene3D" id="2.10.270.10">
    <property type="entry name" value="Cholin Binding"/>
    <property type="match status" value="3"/>
</dbReference>
<organism evidence="7 8">
    <name type="scientific">Limosilactobacillus frumenti DSM 13145</name>
    <dbReference type="NCBI Taxonomy" id="1423746"/>
    <lineage>
        <taxon>Bacteria</taxon>
        <taxon>Bacillati</taxon>
        <taxon>Bacillota</taxon>
        <taxon>Bacilli</taxon>
        <taxon>Lactobacillales</taxon>
        <taxon>Lactobacillaceae</taxon>
        <taxon>Limosilactobacillus</taxon>
    </lineage>
</organism>
<sequence length="439" mass="49325">MSYKNHIYFASTLALLSLSTALFINNNAKADADYNTVTTQQNNSTNTINTNNVLVNNSNTTSATATTQSASAVSRAYDGTPIIPIGNSNYPRVDAVDVSGFQAGLTYNNFVSLKNAGVKTAIVKLTEGTYYTNPYDGQQVTNARNAGLNVQVYHYAKFNSWNAAVSEANYLANEMNHLGLSSNTMIYADMEDNSTKYVGIANNLNGFWQQLNNRGFTNHGVYASTSYDATYNVSSTVGRNRTWIAQYLYNPTYSTNQNYGAWQFNSHGRIAGYNGDLDISVDYHGLFGSISTWKYNNGWQYEVNGQNATGWQNINDNWYFFDNNGTARTGWFQSPASGYWYYFNQDGAAQTGWQTINNHSYYFDPNNAWMLAGLQKINGNYYNFQTTHDGFYGAMKTGWQNINGHRYYFDNTGKAVTEDQYIEGHLYEFSSDGQLIKEY</sequence>
<dbReference type="InterPro" id="IPR018337">
    <property type="entry name" value="Cell_wall/Cho-bd_repeat"/>
</dbReference>
<name>A0A0R1P2I2_9LACO</name>
<dbReference type="GO" id="GO:0003796">
    <property type="term" value="F:lysozyme activity"/>
    <property type="evidence" value="ECO:0007669"/>
    <property type="project" value="InterPro"/>
</dbReference>
<protein>
    <recommendedName>
        <fullName evidence="9">Lysozyme</fullName>
    </recommendedName>
</protein>
<dbReference type="SUPFAM" id="SSF51445">
    <property type="entry name" value="(Trans)glycosidases"/>
    <property type="match status" value="1"/>
</dbReference>
<dbReference type="GO" id="GO:0016998">
    <property type="term" value="P:cell wall macromolecule catabolic process"/>
    <property type="evidence" value="ECO:0007669"/>
    <property type="project" value="InterPro"/>
</dbReference>
<dbReference type="Pfam" id="PF01473">
    <property type="entry name" value="Choline_bind_1"/>
    <property type="match status" value="1"/>
</dbReference>
<feature type="chain" id="PRO_5006408800" description="Lysozyme" evidence="6">
    <location>
        <begin position="31"/>
        <end position="439"/>
    </location>
</feature>
<evidence type="ECO:0000313" key="7">
    <source>
        <dbReference type="EMBL" id="KRL26185.1"/>
    </source>
</evidence>
<evidence type="ECO:0000313" key="8">
    <source>
        <dbReference type="Proteomes" id="UP000051445"/>
    </source>
</evidence>
<dbReference type="Pfam" id="PF19127">
    <property type="entry name" value="Choline_bind_3"/>
    <property type="match status" value="2"/>
</dbReference>
<feature type="repeat" description="Cell wall-binding" evidence="5">
    <location>
        <begin position="328"/>
        <end position="349"/>
    </location>
</feature>
<evidence type="ECO:0008006" key="9">
    <source>
        <dbReference type="Google" id="ProtNLM"/>
    </source>
</evidence>
<feature type="signal peptide" evidence="6">
    <location>
        <begin position="1"/>
        <end position="30"/>
    </location>
</feature>
<evidence type="ECO:0000256" key="6">
    <source>
        <dbReference type="SAM" id="SignalP"/>
    </source>
</evidence>
<dbReference type="AlphaFoldDB" id="A0A0R1P2I2"/>
<dbReference type="SUPFAM" id="SSF69360">
    <property type="entry name" value="Cell wall binding repeat"/>
    <property type="match status" value="1"/>
</dbReference>
<dbReference type="PANTHER" id="PTHR34135">
    <property type="entry name" value="LYSOZYME"/>
    <property type="match status" value="1"/>
</dbReference>
<dbReference type="RefSeq" id="WP_057752284.1">
    <property type="nucleotide sequence ID" value="NZ_AZER01000024.1"/>
</dbReference>
<evidence type="ECO:0000256" key="4">
    <source>
        <dbReference type="ARBA" id="ARBA00023295"/>
    </source>
</evidence>
<feature type="repeat" description="Cell wall-binding" evidence="5">
    <location>
        <begin position="350"/>
        <end position="369"/>
    </location>
</feature>
<dbReference type="Pfam" id="PF01183">
    <property type="entry name" value="Glyco_hydro_25"/>
    <property type="match status" value="1"/>
</dbReference>
<dbReference type="PANTHER" id="PTHR34135:SF2">
    <property type="entry name" value="LYSOZYME"/>
    <property type="match status" value="1"/>
</dbReference>
<dbReference type="OrthoDB" id="2173042at2"/>
<dbReference type="InterPro" id="IPR002053">
    <property type="entry name" value="Glyco_hydro_25"/>
</dbReference>